<evidence type="ECO:0000313" key="1">
    <source>
        <dbReference type="EMBL" id="GFX90718.1"/>
    </source>
</evidence>
<sequence>MSACGREFHIACMRSKSLSFEAAGRGSQVGHRLTESHTCSIGDYPAISRSNRSLEESLQHVGVHYPAER</sequence>
<name>A0A8X6UWS0_TRICX</name>
<keyword evidence="2" id="KW-1185">Reference proteome</keyword>
<dbReference type="EMBL" id="BMAU01021103">
    <property type="protein sequence ID" value="GFX90718.1"/>
    <property type="molecule type" value="Genomic_DNA"/>
</dbReference>
<gene>
    <name evidence="1" type="ORF">TNCV_3195361</name>
</gene>
<reference evidence="1" key="1">
    <citation type="submission" date="2020-08" db="EMBL/GenBank/DDBJ databases">
        <title>Multicomponent nature underlies the extraordinary mechanical properties of spider dragline silk.</title>
        <authorList>
            <person name="Kono N."/>
            <person name="Nakamura H."/>
            <person name="Mori M."/>
            <person name="Yoshida Y."/>
            <person name="Ohtoshi R."/>
            <person name="Malay A.D."/>
            <person name="Moran D.A.P."/>
            <person name="Tomita M."/>
            <person name="Numata K."/>
            <person name="Arakawa K."/>
        </authorList>
    </citation>
    <scope>NUCLEOTIDE SEQUENCE</scope>
</reference>
<dbReference type="Proteomes" id="UP000887159">
    <property type="component" value="Unassembled WGS sequence"/>
</dbReference>
<dbReference type="AlphaFoldDB" id="A0A8X6UWS0"/>
<protein>
    <submittedName>
        <fullName evidence="1">Uncharacterized protein</fullName>
    </submittedName>
</protein>
<comment type="caution">
    <text evidence="1">The sequence shown here is derived from an EMBL/GenBank/DDBJ whole genome shotgun (WGS) entry which is preliminary data.</text>
</comment>
<evidence type="ECO:0000313" key="2">
    <source>
        <dbReference type="Proteomes" id="UP000887159"/>
    </source>
</evidence>
<accession>A0A8X6UWS0</accession>
<organism evidence="1 2">
    <name type="scientific">Trichonephila clavipes</name>
    <name type="common">Golden silk orbweaver</name>
    <name type="synonym">Nephila clavipes</name>
    <dbReference type="NCBI Taxonomy" id="2585209"/>
    <lineage>
        <taxon>Eukaryota</taxon>
        <taxon>Metazoa</taxon>
        <taxon>Ecdysozoa</taxon>
        <taxon>Arthropoda</taxon>
        <taxon>Chelicerata</taxon>
        <taxon>Arachnida</taxon>
        <taxon>Araneae</taxon>
        <taxon>Araneomorphae</taxon>
        <taxon>Entelegynae</taxon>
        <taxon>Araneoidea</taxon>
        <taxon>Nephilidae</taxon>
        <taxon>Trichonephila</taxon>
    </lineage>
</organism>
<proteinExistence type="predicted"/>